<proteinExistence type="predicted"/>
<dbReference type="AlphaFoldDB" id="A0A7J6W3V9"/>
<accession>A0A7J6W3V9</accession>
<reference evidence="1 2" key="1">
    <citation type="submission" date="2020-06" db="EMBL/GenBank/DDBJ databases">
        <title>Transcriptomic and genomic resources for Thalictrum thalictroides and T. hernandezii: Facilitating candidate gene discovery in an emerging model plant lineage.</title>
        <authorList>
            <person name="Arias T."/>
            <person name="Riano-Pachon D.M."/>
            <person name="Di Stilio V.S."/>
        </authorList>
    </citation>
    <scope>NUCLEOTIDE SEQUENCE [LARGE SCALE GENOMIC DNA]</scope>
    <source>
        <strain evidence="2">cv. WT478/WT964</strain>
        <tissue evidence="1">Leaves</tissue>
    </source>
</reference>
<comment type="caution">
    <text evidence="1">The sequence shown here is derived from an EMBL/GenBank/DDBJ whole genome shotgun (WGS) entry which is preliminary data.</text>
</comment>
<protein>
    <submittedName>
        <fullName evidence="1">Uncharacterized protein</fullName>
    </submittedName>
</protein>
<keyword evidence="2" id="KW-1185">Reference proteome</keyword>
<dbReference type="Proteomes" id="UP000554482">
    <property type="component" value="Unassembled WGS sequence"/>
</dbReference>
<sequence length="157" mass="17585">MFRRVRIQDPWPDQSLWKPANQQPAILKRGQNLPFTKGKEIVIDEQVTSSGQGSEEATNDCRTSTMPDRSVITESLLKCNSHGDFRNWIKWFVMPIAGELSMTTSLGTEGQLRMFTEVDGMNGIRPMEDAIPVGKEVDLDGEASTVLHGDDKFDNVD</sequence>
<evidence type="ECO:0000313" key="2">
    <source>
        <dbReference type="Proteomes" id="UP000554482"/>
    </source>
</evidence>
<name>A0A7J6W3V9_THATH</name>
<dbReference type="OrthoDB" id="2010649at2759"/>
<organism evidence="1 2">
    <name type="scientific">Thalictrum thalictroides</name>
    <name type="common">Rue-anemone</name>
    <name type="synonym">Anemone thalictroides</name>
    <dbReference type="NCBI Taxonomy" id="46969"/>
    <lineage>
        <taxon>Eukaryota</taxon>
        <taxon>Viridiplantae</taxon>
        <taxon>Streptophyta</taxon>
        <taxon>Embryophyta</taxon>
        <taxon>Tracheophyta</taxon>
        <taxon>Spermatophyta</taxon>
        <taxon>Magnoliopsida</taxon>
        <taxon>Ranunculales</taxon>
        <taxon>Ranunculaceae</taxon>
        <taxon>Thalictroideae</taxon>
        <taxon>Thalictrum</taxon>
    </lineage>
</organism>
<evidence type="ECO:0000313" key="1">
    <source>
        <dbReference type="EMBL" id="KAF5191478.1"/>
    </source>
</evidence>
<dbReference type="EMBL" id="JABWDY010022756">
    <property type="protein sequence ID" value="KAF5191478.1"/>
    <property type="molecule type" value="Genomic_DNA"/>
</dbReference>
<gene>
    <name evidence="1" type="ORF">FRX31_018936</name>
</gene>